<dbReference type="RefSeq" id="WP_220645222.1">
    <property type="nucleotide sequence ID" value="NZ_CP080647.1"/>
</dbReference>
<evidence type="ECO:0000313" key="3">
    <source>
        <dbReference type="EMBL" id="QYX76085.1"/>
    </source>
</evidence>
<dbReference type="Proteomes" id="UP000827138">
    <property type="component" value="Chromosome"/>
</dbReference>
<dbReference type="InterPro" id="IPR003646">
    <property type="entry name" value="SH3-like_bac-type"/>
</dbReference>
<evidence type="ECO:0000313" key="4">
    <source>
        <dbReference type="Proteomes" id="UP000827138"/>
    </source>
</evidence>
<organism evidence="3 4">
    <name type="scientific">Streptomyces akebiae</name>
    <dbReference type="NCBI Taxonomy" id="2865673"/>
    <lineage>
        <taxon>Bacteria</taxon>
        <taxon>Bacillati</taxon>
        <taxon>Actinomycetota</taxon>
        <taxon>Actinomycetes</taxon>
        <taxon>Kitasatosporales</taxon>
        <taxon>Streptomycetaceae</taxon>
        <taxon>Streptomyces</taxon>
    </lineage>
</organism>
<dbReference type="Gene3D" id="2.30.30.40">
    <property type="entry name" value="SH3 Domains"/>
    <property type="match status" value="1"/>
</dbReference>
<dbReference type="PROSITE" id="PS51781">
    <property type="entry name" value="SH3B"/>
    <property type="match status" value="1"/>
</dbReference>
<dbReference type="EMBL" id="CP080647">
    <property type="protein sequence ID" value="QYX76085.1"/>
    <property type="molecule type" value="Genomic_DNA"/>
</dbReference>
<feature type="signal peptide" evidence="1">
    <location>
        <begin position="1"/>
        <end position="30"/>
    </location>
</feature>
<evidence type="ECO:0000259" key="2">
    <source>
        <dbReference type="PROSITE" id="PS51781"/>
    </source>
</evidence>
<evidence type="ECO:0000256" key="1">
    <source>
        <dbReference type="SAM" id="SignalP"/>
    </source>
</evidence>
<proteinExistence type="predicted"/>
<protein>
    <submittedName>
        <fullName evidence="3">SH3 domain-containing protein</fullName>
    </submittedName>
</protein>
<accession>A0ABX8XJZ5</accession>
<keyword evidence="4" id="KW-1185">Reference proteome</keyword>
<name>A0ABX8XJZ5_9ACTN</name>
<feature type="domain" description="SH3b" evidence="2">
    <location>
        <begin position="42"/>
        <end position="113"/>
    </location>
</feature>
<dbReference type="Pfam" id="PF08239">
    <property type="entry name" value="SH3_3"/>
    <property type="match status" value="1"/>
</dbReference>
<keyword evidence="1" id="KW-0732">Signal</keyword>
<feature type="chain" id="PRO_5046366597" evidence="1">
    <location>
        <begin position="31"/>
        <end position="114"/>
    </location>
</feature>
<reference evidence="3 4" key="1">
    <citation type="submission" date="2021-08" db="EMBL/GenBank/DDBJ databases">
        <authorList>
            <person name="Ping M."/>
        </authorList>
    </citation>
    <scope>NUCLEOTIDE SEQUENCE [LARGE SCALE GENOMIC DNA]</scope>
    <source>
        <strain evidence="3 4">MG28</strain>
    </source>
</reference>
<sequence>MTVLRRTAALGVSTALLAGGAMALAPTVSAASSRTCTYNLTDFTATVDGDGVNYRTGPSTRYTAKGRLYDGDRLRIYCGKGNWYYSSLAKRSAGGLAKGTVGWVRSDMLYQLAG</sequence>
<gene>
    <name evidence="3" type="ORF">K1J60_05825</name>
</gene>